<organism evidence="2 3">
    <name type="scientific">Lactococcus lactis</name>
    <dbReference type="NCBI Taxonomy" id="1358"/>
    <lineage>
        <taxon>Bacteria</taxon>
        <taxon>Bacillati</taxon>
        <taxon>Bacillota</taxon>
        <taxon>Bacilli</taxon>
        <taxon>Lactobacillales</taxon>
        <taxon>Streptococcaceae</taxon>
        <taxon>Lactococcus</taxon>
    </lineage>
</organism>
<keyword evidence="1" id="KW-0812">Transmembrane</keyword>
<keyword evidence="2" id="KW-0808">Transferase</keyword>
<comment type="caution">
    <text evidence="2">The sequence shown here is derived from an EMBL/GenBank/DDBJ whole genome shotgun (WGS) entry which is preliminary data.</text>
</comment>
<feature type="transmembrane region" description="Helical" evidence="1">
    <location>
        <begin position="12"/>
        <end position="32"/>
    </location>
</feature>
<accession>A0AAW5TLL3</accession>
<evidence type="ECO:0000313" key="2">
    <source>
        <dbReference type="EMBL" id="MCW2282085.1"/>
    </source>
</evidence>
<dbReference type="AlphaFoldDB" id="A0AAW5TLL3"/>
<keyword evidence="1" id="KW-1133">Transmembrane helix</keyword>
<keyword evidence="2" id="KW-0418">Kinase</keyword>
<proteinExistence type="predicted"/>
<dbReference type="GO" id="GO:0016301">
    <property type="term" value="F:kinase activity"/>
    <property type="evidence" value="ECO:0007669"/>
    <property type="project" value="UniProtKB-KW"/>
</dbReference>
<gene>
    <name evidence="2" type="ORF">M2256_002607</name>
</gene>
<evidence type="ECO:0000313" key="3">
    <source>
        <dbReference type="Proteomes" id="UP001207687"/>
    </source>
</evidence>
<dbReference type="EMBL" id="JAOQNN010000002">
    <property type="protein sequence ID" value="MCW2282085.1"/>
    <property type="molecule type" value="Genomic_DNA"/>
</dbReference>
<keyword evidence="1" id="KW-0472">Membrane</keyword>
<evidence type="ECO:0000256" key="1">
    <source>
        <dbReference type="SAM" id="Phobius"/>
    </source>
</evidence>
<dbReference type="Proteomes" id="UP001207687">
    <property type="component" value="Unassembled WGS sequence"/>
</dbReference>
<reference evidence="2" key="1">
    <citation type="submission" date="2023-08" db="EMBL/GenBank/DDBJ databases">
        <title>Genomic analyses of the natural microbiome of Caenorhabditis elegans.</title>
        <authorList>
            <person name="Samuel B."/>
        </authorList>
    </citation>
    <scope>NUCLEOTIDE SEQUENCE</scope>
    <source>
        <strain evidence="2">BIGb0220</strain>
    </source>
</reference>
<sequence>MLENLDMWELVLISIYGQLFLEMVNGPILHLIDNISENMYMIKI</sequence>
<protein>
    <submittedName>
        <fullName evidence="2">Diacylglycerol kinase</fullName>
    </submittedName>
</protein>
<name>A0AAW5TLL3_9LACT</name>